<dbReference type="EMBL" id="NSIT01000383">
    <property type="protein sequence ID" value="PJE77769.1"/>
    <property type="molecule type" value="Genomic_DNA"/>
</dbReference>
<dbReference type="PANTHER" id="PTHR47510">
    <property type="entry name" value="REVERSE TRANSCRIPTASE DOMAIN-CONTAINING PROTEIN"/>
    <property type="match status" value="1"/>
</dbReference>
<dbReference type="InterPro" id="IPR005135">
    <property type="entry name" value="Endo/exonuclease/phosphatase"/>
</dbReference>
<dbReference type="InterPro" id="IPR036691">
    <property type="entry name" value="Endo/exonu/phosph_ase_sf"/>
</dbReference>
<evidence type="ECO:0000313" key="2">
    <source>
        <dbReference type="EMBL" id="PJE77769.1"/>
    </source>
</evidence>
<feature type="domain" description="Endonuclease/exonuclease/phosphatase" evidence="1">
    <location>
        <begin position="11"/>
        <end position="196"/>
    </location>
</feature>
<name>A0A2H9T3K2_9ZZZZ</name>
<dbReference type="GO" id="GO:0003824">
    <property type="term" value="F:catalytic activity"/>
    <property type="evidence" value="ECO:0007669"/>
    <property type="project" value="InterPro"/>
</dbReference>
<organism evidence="2">
    <name type="scientific">invertebrate metagenome</name>
    <dbReference type="NCBI Taxonomy" id="1711999"/>
    <lineage>
        <taxon>unclassified sequences</taxon>
        <taxon>metagenomes</taxon>
        <taxon>organismal metagenomes</taxon>
    </lineage>
</organism>
<reference evidence="2" key="1">
    <citation type="journal article" date="2017" name="Appl. Environ. Microbiol.">
        <title>Molecular characterization of an Endozoicomonas-like organism causing infection in king scallop Pecten maximus L.</title>
        <authorList>
            <person name="Cano I."/>
            <person name="van Aerle R."/>
            <person name="Ross S."/>
            <person name="Verner-Jeffreys D.W."/>
            <person name="Paley R.K."/>
            <person name="Rimmer G."/>
            <person name="Ryder D."/>
            <person name="Hooper P."/>
            <person name="Stone D."/>
            <person name="Feist S.W."/>
        </authorList>
    </citation>
    <scope>NUCLEOTIDE SEQUENCE</scope>
</reference>
<dbReference type="SUPFAM" id="SSF56219">
    <property type="entry name" value="DNase I-like"/>
    <property type="match status" value="1"/>
</dbReference>
<evidence type="ECO:0000259" key="1">
    <source>
        <dbReference type="Pfam" id="PF03372"/>
    </source>
</evidence>
<dbReference type="Pfam" id="PF03372">
    <property type="entry name" value="Exo_endo_phos"/>
    <property type="match status" value="1"/>
</dbReference>
<protein>
    <recommendedName>
        <fullName evidence="1">Endonuclease/exonuclease/phosphatase domain-containing protein</fullName>
    </recommendedName>
</protein>
<dbReference type="Gene3D" id="3.60.10.10">
    <property type="entry name" value="Endonuclease/exonuclease/phosphatase"/>
    <property type="match status" value="1"/>
</dbReference>
<proteinExistence type="predicted"/>
<comment type="caution">
    <text evidence="2">The sequence shown here is derived from an EMBL/GenBank/DDBJ whole genome shotgun (WGS) entry which is preliminary data.</text>
</comment>
<gene>
    <name evidence="2" type="ORF">CI610_03302</name>
</gene>
<sequence length="447" mass="51183">MRSLRNKISIIEAEFENIDIVCITESHLNQQISDVDIRLQTFSNKLFRKDRSTGPGGGIIVYHKDDVVINRRLELERDDIELLWLEVRVDNHKFLLGCIYRPDNNVDYWVKLDDSLTRATDTSLDVILTGDINIDMLNIPLNDHLSRLLIKHNLSSLISEPTRITPDSATSIDVIFTNNLNLIKNTHVSPPFCSDHSPVHAQISFTLFKQASYKKPLLKYDEADFDSINNALLNIDWLNISSNQDSNTFNSFILDSITEQVNTFIPSKVITIRPNDKPWMNNIIRLKMRQRNRIHKNANLTNTPHFWEILRFLRSETIDLIREAKGNYIKTLENSLNENTVPSDKWWKIAKSITNFSNKSTSIPPLESNEQLISHPIDKAELLNNHFTNISTSSPDLELPQTAQPYALHSLTNIHVTEQDVMDQLSILNVNKPPGPDGIVPKIVKKA</sequence>
<dbReference type="AlphaFoldDB" id="A0A2H9T3K2"/>
<accession>A0A2H9T3K2</accession>
<dbReference type="PANTHER" id="PTHR47510:SF3">
    <property type="entry name" value="ENDO_EXONUCLEASE_PHOSPHATASE DOMAIN-CONTAINING PROTEIN"/>
    <property type="match status" value="1"/>
</dbReference>